<dbReference type="Gene3D" id="3.20.20.70">
    <property type="entry name" value="Aldolase class I"/>
    <property type="match status" value="1"/>
</dbReference>
<dbReference type="CDD" id="cd01570">
    <property type="entry name" value="NAPRTase_A"/>
    <property type="match status" value="1"/>
</dbReference>
<dbReference type="InterPro" id="IPR006405">
    <property type="entry name" value="Nic_PRibTrfase_pncB"/>
</dbReference>
<dbReference type="GO" id="GO:0005829">
    <property type="term" value="C:cytosol"/>
    <property type="evidence" value="ECO:0007669"/>
    <property type="project" value="TreeGrafter"/>
</dbReference>
<feature type="domain" description="Nicotinate phosphoribosyltransferase N-terminal" evidence="10">
    <location>
        <begin position="16"/>
        <end position="137"/>
    </location>
</feature>
<evidence type="ECO:0000313" key="12">
    <source>
        <dbReference type="EMBL" id="QLG61132.1"/>
    </source>
</evidence>
<protein>
    <recommendedName>
        <fullName evidence="3">nicotinate phosphoribosyltransferase</fullName>
        <ecNumber evidence="3">6.3.4.21</ecNumber>
    </recommendedName>
</protein>
<keyword evidence="5 12" id="KW-0436">Ligase</keyword>
<keyword evidence="4" id="KW-0597">Phosphoprotein</keyword>
<dbReference type="InterPro" id="IPR040727">
    <property type="entry name" value="NAPRTase_N"/>
</dbReference>
<dbReference type="GO" id="GO:0016757">
    <property type="term" value="F:glycosyltransferase activity"/>
    <property type="evidence" value="ECO:0007669"/>
    <property type="project" value="UniProtKB-KW"/>
</dbReference>
<evidence type="ECO:0000256" key="4">
    <source>
        <dbReference type="ARBA" id="ARBA00022553"/>
    </source>
</evidence>
<dbReference type="SUPFAM" id="SSF51690">
    <property type="entry name" value="Nicotinate/Quinolinate PRTase C-terminal domain-like"/>
    <property type="match status" value="1"/>
</dbReference>
<dbReference type="InterPro" id="IPR041619">
    <property type="entry name" value="NAPRTase_C"/>
</dbReference>
<accession>A0A7D5L9B3</accession>
<dbReference type="NCBIfam" id="TIGR01513">
    <property type="entry name" value="NAPRTase_put"/>
    <property type="match status" value="1"/>
</dbReference>
<dbReference type="PANTHER" id="PTHR11098:SF1">
    <property type="entry name" value="NICOTINATE PHOSPHORIBOSYLTRANSFERASE"/>
    <property type="match status" value="1"/>
</dbReference>
<keyword evidence="13" id="KW-1185">Reference proteome</keyword>
<evidence type="ECO:0000256" key="1">
    <source>
        <dbReference type="ARBA" id="ARBA00004952"/>
    </source>
</evidence>
<dbReference type="InterPro" id="IPR036068">
    <property type="entry name" value="Nicotinate_pribotase-like_C"/>
</dbReference>
<dbReference type="GO" id="GO:0034355">
    <property type="term" value="P:NAD+ biosynthetic process via the salvage pathway"/>
    <property type="evidence" value="ECO:0007669"/>
    <property type="project" value="TreeGrafter"/>
</dbReference>
<dbReference type="OrthoDB" id="371831at2157"/>
<dbReference type="PIRSF" id="PIRSF000484">
    <property type="entry name" value="NAPRT"/>
    <property type="match status" value="1"/>
</dbReference>
<dbReference type="EC" id="6.3.4.21" evidence="3"/>
<dbReference type="GeneID" id="56036800"/>
<comment type="pathway">
    <text evidence="1">Cofactor biosynthesis; NAD(+) biosynthesis; nicotinate D-ribonucleotide from nicotinate: step 1/1.</text>
</comment>
<dbReference type="InterPro" id="IPR013785">
    <property type="entry name" value="Aldolase_TIM"/>
</dbReference>
<proteinExistence type="inferred from homology"/>
<keyword evidence="6" id="KW-0662">Pyridine nucleotide biosynthesis</keyword>
<dbReference type="RefSeq" id="WP_179267716.1">
    <property type="nucleotide sequence ID" value="NZ_CP058579.1"/>
</dbReference>
<dbReference type="AlphaFoldDB" id="A0A7D5L9B3"/>
<feature type="domain" description="Nicotinate phosphoribosyltransferase C-terminal" evidence="11">
    <location>
        <begin position="383"/>
        <end position="441"/>
    </location>
</feature>
<keyword evidence="12" id="KW-0328">Glycosyltransferase</keyword>
<dbReference type="UniPathway" id="UPA00253">
    <property type="reaction ID" value="UER00457"/>
</dbReference>
<evidence type="ECO:0000256" key="2">
    <source>
        <dbReference type="ARBA" id="ARBA00010897"/>
    </source>
</evidence>
<sequence length="458" mass="49243">MTQPTFGSVSAEELALFTDLYELRMMQGYLESGHDPTVTFDLFFRSLPPDRGYVVAAGLEQAIAYLETLSFDDGALSYLADLGFPGAFLASLDRFEFTGDVRALPEGTVAFPNEPLVEVTAPISEAQLFETALINQVGFGSLIATKAARMREAVAASGDDQSLVDFGSRRAHGIDAGLKAARAAYVGGFTGTSNVAAGRAFDLPVFGTMAHSWVQSFPTEREAFEAFVEVYGEDSVLLVDTYDTVGGARTAMAVSEEMGVDVAGVRLDSGDLVELSREVAKVVEDAGIFVSSGMDEYGIEAFLADGGVATGFGPGTALVTSEDAPSLDAVYKLAAVERDGESRPSTKLSPGKVTYPGRKSVRRVERDGRFRRDVLALRGEDVEGDELLVDVFEDGSLVYSPPPLAEIRDRTRGQVTALPRGTRRLRDPEAYPVEISDGLRSTTEAVRADLSARYREDR</sequence>
<gene>
    <name evidence="12" type="ORF">HUG12_05035</name>
</gene>
<dbReference type="EMBL" id="CP058579">
    <property type="protein sequence ID" value="QLG61132.1"/>
    <property type="molecule type" value="Genomic_DNA"/>
</dbReference>
<evidence type="ECO:0000256" key="8">
    <source>
        <dbReference type="ARBA" id="ARBA00048668"/>
    </source>
</evidence>
<evidence type="ECO:0000256" key="5">
    <source>
        <dbReference type="ARBA" id="ARBA00022598"/>
    </source>
</evidence>
<dbReference type="InterPro" id="IPR007229">
    <property type="entry name" value="Nic_PRibTrfase-Fam"/>
</dbReference>
<dbReference type="KEGG" id="halu:HUG12_05035"/>
<evidence type="ECO:0000256" key="7">
    <source>
        <dbReference type="ARBA" id="ARBA00022679"/>
    </source>
</evidence>
<evidence type="ECO:0000256" key="6">
    <source>
        <dbReference type="ARBA" id="ARBA00022642"/>
    </source>
</evidence>
<keyword evidence="7 12" id="KW-0808">Transferase</keyword>
<evidence type="ECO:0000256" key="3">
    <source>
        <dbReference type="ARBA" id="ARBA00013236"/>
    </source>
</evidence>
<organism evidence="12 13">
    <name type="scientific">Halorarum salinum</name>
    <dbReference type="NCBI Taxonomy" id="2743089"/>
    <lineage>
        <taxon>Archaea</taxon>
        <taxon>Methanobacteriati</taxon>
        <taxon>Methanobacteriota</taxon>
        <taxon>Stenosarchaea group</taxon>
        <taxon>Halobacteria</taxon>
        <taxon>Halobacteriales</taxon>
        <taxon>Haloferacaceae</taxon>
        <taxon>Halorarum</taxon>
    </lineage>
</organism>
<evidence type="ECO:0000313" key="13">
    <source>
        <dbReference type="Proteomes" id="UP000509626"/>
    </source>
</evidence>
<dbReference type="Pfam" id="PF17956">
    <property type="entry name" value="NAPRTase_C"/>
    <property type="match status" value="1"/>
</dbReference>
<comment type="similarity">
    <text evidence="2">Belongs to the NAPRTase family.</text>
</comment>
<evidence type="ECO:0000259" key="11">
    <source>
        <dbReference type="Pfam" id="PF17956"/>
    </source>
</evidence>
<name>A0A7D5L9B3_9EURY</name>
<dbReference type="GO" id="GO:0004516">
    <property type="term" value="F:nicotinate phosphoribosyltransferase activity"/>
    <property type="evidence" value="ECO:0007669"/>
    <property type="project" value="UniProtKB-EC"/>
</dbReference>
<dbReference type="Proteomes" id="UP000509626">
    <property type="component" value="Chromosome"/>
</dbReference>
<dbReference type="SUPFAM" id="SSF54675">
    <property type="entry name" value="Nicotinate/Quinolinate PRTase N-terminal domain-like"/>
    <property type="match status" value="1"/>
</dbReference>
<dbReference type="Gene3D" id="3.20.140.10">
    <property type="entry name" value="nicotinate phosphoribosyltransferase"/>
    <property type="match status" value="2"/>
</dbReference>
<dbReference type="PANTHER" id="PTHR11098">
    <property type="entry name" value="NICOTINATE PHOSPHORIBOSYLTRANSFERASE"/>
    <property type="match status" value="1"/>
</dbReference>
<dbReference type="NCBIfam" id="NF009131">
    <property type="entry name" value="PRK12484.1"/>
    <property type="match status" value="1"/>
</dbReference>
<evidence type="ECO:0000259" key="10">
    <source>
        <dbReference type="Pfam" id="PF17767"/>
    </source>
</evidence>
<dbReference type="InterPro" id="IPR041525">
    <property type="entry name" value="N/Namide_PRibTrfase"/>
</dbReference>
<dbReference type="NCBIfam" id="NF006696">
    <property type="entry name" value="PRK09243.1-3"/>
    <property type="match status" value="1"/>
</dbReference>
<feature type="domain" description="Nicotinate/nicotinamide phosphoribosyltransferase" evidence="9">
    <location>
        <begin position="163"/>
        <end position="297"/>
    </location>
</feature>
<dbReference type="Pfam" id="PF17767">
    <property type="entry name" value="NAPRTase_N"/>
    <property type="match status" value="1"/>
</dbReference>
<reference evidence="12 13" key="1">
    <citation type="submission" date="2020-06" db="EMBL/GenBank/DDBJ databases">
        <title>NJ-3-1, isolated from saline soil.</title>
        <authorList>
            <person name="Cui H.L."/>
            <person name="Shi X."/>
        </authorList>
    </citation>
    <scope>NUCLEOTIDE SEQUENCE [LARGE SCALE GENOMIC DNA]</scope>
    <source>
        <strain evidence="12 13">NJ-3-1</strain>
    </source>
</reference>
<evidence type="ECO:0000259" key="9">
    <source>
        <dbReference type="Pfam" id="PF04095"/>
    </source>
</evidence>
<comment type="catalytic activity">
    <reaction evidence="8">
        <text>5-phospho-alpha-D-ribose 1-diphosphate + nicotinate + ATP + H2O = nicotinate beta-D-ribonucleotide + ADP + phosphate + diphosphate</text>
        <dbReference type="Rhea" id="RHEA:36163"/>
        <dbReference type="ChEBI" id="CHEBI:15377"/>
        <dbReference type="ChEBI" id="CHEBI:30616"/>
        <dbReference type="ChEBI" id="CHEBI:32544"/>
        <dbReference type="ChEBI" id="CHEBI:33019"/>
        <dbReference type="ChEBI" id="CHEBI:43474"/>
        <dbReference type="ChEBI" id="CHEBI:57502"/>
        <dbReference type="ChEBI" id="CHEBI:58017"/>
        <dbReference type="ChEBI" id="CHEBI:456216"/>
        <dbReference type="EC" id="6.3.4.21"/>
    </reaction>
</comment>
<dbReference type="Pfam" id="PF04095">
    <property type="entry name" value="NAPRTase"/>
    <property type="match status" value="1"/>
</dbReference>